<name>A0ABD6D3Z0_9EURY</name>
<evidence type="ECO:0000313" key="10">
    <source>
        <dbReference type="EMBL" id="MFD1640488.1"/>
    </source>
</evidence>
<feature type="transmembrane region" description="Helical" evidence="7">
    <location>
        <begin position="66"/>
        <end position="90"/>
    </location>
</feature>
<dbReference type="Pfam" id="PF00512">
    <property type="entry name" value="HisKA"/>
    <property type="match status" value="1"/>
</dbReference>
<dbReference type="EC" id="2.7.13.3" evidence="2"/>
<dbReference type="PRINTS" id="PR00344">
    <property type="entry name" value="BCTRLSENSOR"/>
</dbReference>
<dbReference type="SUPFAM" id="SSF47384">
    <property type="entry name" value="Homodimeric domain of signal transducing histidine kinase"/>
    <property type="match status" value="1"/>
</dbReference>
<dbReference type="InterPro" id="IPR003661">
    <property type="entry name" value="HisK_dim/P_dom"/>
</dbReference>
<evidence type="ECO:0000313" key="11">
    <source>
        <dbReference type="Proteomes" id="UP001597052"/>
    </source>
</evidence>
<dbReference type="Proteomes" id="UP001597052">
    <property type="component" value="Unassembled WGS sequence"/>
</dbReference>
<dbReference type="Pfam" id="PF16927">
    <property type="entry name" value="HisKA_7TM"/>
    <property type="match status" value="1"/>
</dbReference>
<evidence type="ECO:0000256" key="1">
    <source>
        <dbReference type="ARBA" id="ARBA00000085"/>
    </source>
</evidence>
<feature type="transmembrane region" description="Helical" evidence="7">
    <location>
        <begin position="180"/>
        <end position="199"/>
    </location>
</feature>
<feature type="transmembrane region" description="Helical" evidence="7">
    <location>
        <begin position="6"/>
        <end position="28"/>
    </location>
</feature>
<comment type="catalytic activity">
    <reaction evidence="1">
        <text>ATP + protein L-histidine = ADP + protein N-phospho-L-histidine.</text>
        <dbReference type="EC" id="2.7.13.3"/>
    </reaction>
</comment>
<dbReference type="PROSITE" id="PS50109">
    <property type="entry name" value="HIS_KIN"/>
    <property type="match status" value="1"/>
</dbReference>
<dbReference type="RefSeq" id="WP_256397492.1">
    <property type="nucleotide sequence ID" value="NZ_JANHDJ010000007.1"/>
</dbReference>
<dbReference type="Pfam" id="PF08448">
    <property type="entry name" value="PAS_4"/>
    <property type="match status" value="1"/>
</dbReference>
<evidence type="ECO:0000259" key="8">
    <source>
        <dbReference type="PROSITE" id="PS50109"/>
    </source>
</evidence>
<dbReference type="SUPFAM" id="SSF55874">
    <property type="entry name" value="ATPase domain of HSP90 chaperone/DNA topoisomerase II/histidine kinase"/>
    <property type="match status" value="1"/>
</dbReference>
<dbReference type="InterPro" id="IPR004358">
    <property type="entry name" value="Sig_transdc_His_kin-like_C"/>
</dbReference>
<evidence type="ECO:0000256" key="3">
    <source>
        <dbReference type="ARBA" id="ARBA00022553"/>
    </source>
</evidence>
<keyword evidence="11" id="KW-1185">Reference proteome</keyword>
<dbReference type="Pfam" id="PF02518">
    <property type="entry name" value="HATPase_c"/>
    <property type="match status" value="1"/>
</dbReference>
<dbReference type="InterPro" id="IPR013656">
    <property type="entry name" value="PAS_4"/>
</dbReference>
<dbReference type="InterPro" id="IPR050736">
    <property type="entry name" value="Sensor_HK_Regulatory"/>
</dbReference>
<evidence type="ECO:0000256" key="2">
    <source>
        <dbReference type="ARBA" id="ARBA00012438"/>
    </source>
</evidence>
<evidence type="ECO:0000256" key="4">
    <source>
        <dbReference type="ARBA" id="ARBA00022679"/>
    </source>
</evidence>
<keyword evidence="7" id="KW-1133">Transmembrane helix</keyword>
<dbReference type="PANTHER" id="PTHR43711">
    <property type="entry name" value="TWO-COMPONENT HISTIDINE KINASE"/>
    <property type="match status" value="1"/>
</dbReference>
<dbReference type="Gene3D" id="1.10.287.130">
    <property type="match status" value="1"/>
</dbReference>
<evidence type="ECO:0000259" key="9">
    <source>
        <dbReference type="PROSITE" id="PS50113"/>
    </source>
</evidence>
<dbReference type="CDD" id="cd00130">
    <property type="entry name" value="PAS"/>
    <property type="match status" value="1"/>
</dbReference>
<keyword evidence="5 10" id="KW-0418">Kinase</keyword>
<dbReference type="EMBL" id="JBHUDM010000001">
    <property type="protein sequence ID" value="MFD1640488.1"/>
    <property type="molecule type" value="Genomic_DNA"/>
</dbReference>
<keyword evidence="4" id="KW-0808">Transferase</keyword>
<keyword evidence="7" id="KW-0472">Membrane</keyword>
<feature type="transmembrane region" description="Helical" evidence="7">
    <location>
        <begin position="40"/>
        <end position="60"/>
    </location>
</feature>
<dbReference type="InterPro" id="IPR000700">
    <property type="entry name" value="PAS-assoc_C"/>
</dbReference>
<keyword evidence="3" id="KW-0597">Phosphoprotein</keyword>
<protein>
    <recommendedName>
        <fullName evidence="2">histidine kinase</fullName>
        <ecNumber evidence="2">2.7.13.3</ecNumber>
    </recommendedName>
</protein>
<dbReference type="PANTHER" id="PTHR43711:SF1">
    <property type="entry name" value="HISTIDINE KINASE 1"/>
    <property type="match status" value="1"/>
</dbReference>
<feature type="transmembrane region" description="Helical" evidence="7">
    <location>
        <begin position="211"/>
        <end position="230"/>
    </location>
</feature>
<dbReference type="InterPro" id="IPR031621">
    <property type="entry name" value="HisKA_7TM"/>
</dbReference>
<gene>
    <name evidence="10" type="ORF">ACFSBW_01185</name>
</gene>
<dbReference type="Gene3D" id="3.30.450.20">
    <property type="entry name" value="PAS domain"/>
    <property type="match status" value="1"/>
</dbReference>
<dbReference type="InterPro" id="IPR036097">
    <property type="entry name" value="HisK_dim/P_sf"/>
</dbReference>
<dbReference type="InterPro" id="IPR003594">
    <property type="entry name" value="HATPase_dom"/>
</dbReference>
<keyword evidence="6" id="KW-0902">Two-component regulatory system</keyword>
<dbReference type="SMART" id="SM00388">
    <property type="entry name" value="HisKA"/>
    <property type="match status" value="1"/>
</dbReference>
<dbReference type="PROSITE" id="PS50113">
    <property type="entry name" value="PAC"/>
    <property type="match status" value="1"/>
</dbReference>
<evidence type="ECO:0000256" key="6">
    <source>
        <dbReference type="ARBA" id="ARBA00023012"/>
    </source>
</evidence>
<accession>A0ABD6D3Z0</accession>
<dbReference type="SMART" id="SM00387">
    <property type="entry name" value="HATPase_c"/>
    <property type="match status" value="1"/>
</dbReference>
<dbReference type="InterPro" id="IPR005467">
    <property type="entry name" value="His_kinase_dom"/>
</dbReference>
<dbReference type="InterPro" id="IPR035965">
    <property type="entry name" value="PAS-like_dom_sf"/>
</dbReference>
<dbReference type="Gene3D" id="3.30.565.10">
    <property type="entry name" value="Histidine kinase-like ATPase, C-terminal domain"/>
    <property type="match status" value="1"/>
</dbReference>
<feature type="domain" description="PAC" evidence="9">
    <location>
        <begin position="301"/>
        <end position="353"/>
    </location>
</feature>
<evidence type="ECO:0000256" key="7">
    <source>
        <dbReference type="SAM" id="Phobius"/>
    </source>
</evidence>
<comment type="caution">
    <text evidence="10">The sequence shown here is derived from an EMBL/GenBank/DDBJ whole genome shotgun (WGS) entry which is preliminary data.</text>
</comment>
<feature type="transmembrane region" description="Helical" evidence="7">
    <location>
        <begin position="144"/>
        <end position="168"/>
    </location>
</feature>
<sequence length="561" mass="61399">MGDGALLGVLVVSLVLLAAVVSLVLAVYSWRRMEHPISDSYARLLAADSAWAGFYFVMILSGGGLLSAAALAAHSISASTAAVMWFLFVIEYTGDDEWLPDWSGSILLAEIGVYSVLRLLNPNGLAVREIVTGEFGRFVLSAEVFGPIVLAQLAFTYCLLGVSFVLLGRFMWNTRNLYRYQAGAILLTAVVVTASTVLFVSEFRLHPQLDITSVFFVFQAVVIGVALYRYDFLKIAPVASDRFFREMADPVLILDADHEIIDANEAAEGIVDGLASQQPLDGLDKGELTDAISAALSETAEPTELSMMADGGRRQVYDIEVTPVTDQFEITQGHVVVLHDVTDRKQRERRLREQNDRLEEFADIVSHDLRNPLSTAAGWTEVIDRELADDEPDTETLQTGVEQLVESHERMDELIEVLLTMAREGQAVDDPEMVAIDQCATEAWRTAETGDLELVVEADRTVEADPARLRQALENLFRNANDHGAASTVYVTETPGGFAVEDDGEGVPETDEASLFEFGYTTDEEGTGIGLAVVKRIVEAHGWRIGVADSNHGGARFEIMT</sequence>
<dbReference type="InterPro" id="IPR036890">
    <property type="entry name" value="HATPase_C_sf"/>
</dbReference>
<feature type="domain" description="Histidine kinase" evidence="8">
    <location>
        <begin position="364"/>
        <end position="561"/>
    </location>
</feature>
<dbReference type="InterPro" id="IPR000014">
    <property type="entry name" value="PAS"/>
</dbReference>
<keyword evidence="7" id="KW-0812">Transmembrane</keyword>
<organism evidence="10 11">
    <name type="scientific">Halohasta litorea</name>
    <dbReference type="NCBI Taxonomy" id="869891"/>
    <lineage>
        <taxon>Archaea</taxon>
        <taxon>Methanobacteriati</taxon>
        <taxon>Methanobacteriota</taxon>
        <taxon>Stenosarchaea group</taxon>
        <taxon>Halobacteria</taxon>
        <taxon>Halobacteriales</taxon>
        <taxon>Haloferacaceae</taxon>
        <taxon>Halohasta</taxon>
    </lineage>
</organism>
<evidence type="ECO:0000256" key="5">
    <source>
        <dbReference type="ARBA" id="ARBA00022777"/>
    </source>
</evidence>
<dbReference type="SUPFAM" id="SSF55785">
    <property type="entry name" value="PYP-like sensor domain (PAS domain)"/>
    <property type="match status" value="1"/>
</dbReference>
<proteinExistence type="predicted"/>
<dbReference type="GO" id="GO:0004673">
    <property type="term" value="F:protein histidine kinase activity"/>
    <property type="evidence" value="ECO:0007669"/>
    <property type="project" value="UniProtKB-EC"/>
</dbReference>
<dbReference type="GO" id="GO:0000160">
    <property type="term" value="P:phosphorelay signal transduction system"/>
    <property type="evidence" value="ECO:0007669"/>
    <property type="project" value="UniProtKB-KW"/>
</dbReference>
<dbReference type="CDD" id="cd00082">
    <property type="entry name" value="HisKA"/>
    <property type="match status" value="1"/>
</dbReference>
<dbReference type="AlphaFoldDB" id="A0ABD6D3Z0"/>
<reference evidence="10 11" key="1">
    <citation type="journal article" date="2019" name="Int. J. Syst. Evol. Microbiol.">
        <title>The Global Catalogue of Microorganisms (GCM) 10K type strain sequencing project: providing services to taxonomists for standard genome sequencing and annotation.</title>
        <authorList>
            <consortium name="The Broad Institute Genomics Platform"/>
            <consortium name="The Broad Institute Genome Sequencing Center for Infectious Disease"/>
            <person name="Wu L."/>
            <person name="Ma J."/>
        </authorList>
    </citation>
    <scope>NUCLEOTIDE SEQUENCE [LARGE SCALE GENOMIC DNA]</scope>
    <source>
        <strain evidence="10 11">CGMCC 1.10593</strain>
    </source>
</reference>